<keyword evidence="3" id="KW-1185">Reference proteome</keyword>
<dbReference type="InterPro" id="IPR036473">
    <property type="entry name" value="Mopterin_CF_MoaD-rel_C_sf"/>
</dbReference>
<evidence type="ECO:0000259" key="1">
    <source>
        <dbReference type="Pfam" id="PF09189"/>
    </source>
</evidence>
<dbReference type="STRING" id="1227454.C446_16150"/>
<feature type="domain" description="Molybdopterin cofactor biosynthesis MoaD-related C-terminal" evidence="1">
    <location>
        <begin position="56"/>
        <end position="138"/>
    </location>
</feature>
<dbReference type="InterPro" id="IPR015272">
    <property type="entry name" value="MoadD_C"/>
</dbReference>
<dbReference type="Pfam" id="PF09189">
    <property type="entry name" value="MoaD_arch"/>
    <property type="match status" value="1"/>
</dbReference>
<dbReference type="Gene3D" id="3.30.1370.80">
    <property type="entry name" value="Molybdopterin cofactor biosynthesis MoaD-related, C-terminal domain"/>
    <property type="match status" value="1"/>
</dbReference>
<organism evidence="2 3">
    <name type="scientific">Halobiforma nitratireducens JCM 10879</name>
    <dbReference type="NCBI Taxonomy" id="1227454"/>
    <lineage>
        <taxon>Archaea</taxon>
        <taxon>Methanobacteriati</taxon>
        <taxon>Methanobacteriota</taxon>
        <taxon>Stenosarchaea group</taxon>
        <taxon>Halobacteria</taxon>
        <taxon>Halobacteriales</taxon>
        <taxon>Natrialbaceae</taxon>
        <taxon>Halobiforma</taxon>
    </lineage>
</organism>
<gene>
    <name evidence="2" type="ORF">C446_16150</name>
</gene>
<protein>
    <recommendedName>
        <fullName evidence="1">Molybdopterin cofactor biosynthesis MoaD-related C-terminal domain-containing protein</fullName>
    </recommendedName>
</protein>
<evidence type="ECO:0000313" key="2">
    <source>
        <dbReference type="EMBL" id="EMA31088.1"/>
    </source>
</evidence>
<proteinExistence type="predicted"/>
<dbReference type="Proteomes" id="UP000011607">
    <property type="component" value="Unassembled WGS sequence"/>
</dbReference>
<comment type="caution">
    <text evidence="2">The sequence shown here is derived from an EMBL/GenBank/DDBJ whole genome shotgun (WGS) entry which is preliminary data.</text>
</comment>
<dbReference type="EMBL" id="AOMA01000167">
    <property type="protein sequence ID" value="EMA31088.1"/>
    <property type="molecule type" value="Genomic_DNA"/>
</dbReference>
<evidence type="ECO:0000313" key="3">
    <source>
        <dbReference type="Proteomes" id="UP000011607"/>
    </source>
</evidence>
<sequence length="138" mass="15017">MTDSSPGRALRPVGYDRDRIGPAGGRRAVVLTAGIDRVANEFTLGDPTPGMTTRVERSFRGISERLVVRYLTNLGGKRVAEDTVEDEDGEWKATFSSDTVEIGPSLTLTEITIVFEGEKEPLESLIDDFARKAMRAGG</sequence>
<name>M0LDA3_9EURY</name>
<reference evidence="2 3" key="1">
    <citation type="journal article" date="2014" name="PLoS Genet.">
        <title>Phylogenetically driven sequencing of extremely halophilic archaea reveals strategies for static and dynamic osmo-response.</title>
        <authorList>
            <person name="Becker E.A."/>
            <person name="Seitzer P.M."/>
            <person name="Tritt A."/>
            <person name="Larsen D."/>
            <person name="Krusor M."/>
            <person name="Yao A.I."/>
            <person name="Wu D."/>
            <person name="Madern D."/>
            <person name="Eisen J.A."/>
            <person name="Darling A.E."/>
            <person name="Facciotti M.T."/>
        </authorList>
    </citation>
    <scope>NUCLEOTIDE SEQUENCE [LARGE SCALE GENOMIC DNA]</scope>
    <source>
        <strain evidence="2 3">JCM 10879</strain>
    </source>
</reference>
<dbReference type="eggNOG" id="arCOG06308">
    <property type="taxonomic scope" value="Archaea"/>
</dbReference>
<accession>M0LDA3</accession>
<dbReference type="AlphaFoldDB" id="M0LDA3"/>